<feature type="region of interest" description="Disordered" evidence="1">
    <location>
        <begin position="111"/>
        <end position="141"/>
    </location>
</feature>
<name>A0A439DE32_9PEZI</name>
<keyword evidence="3" id="KW-1185">Reference proteome</keyword>
<feature type="region of interest" description="Disordered" evidence="1">
    <location>
        <begin position="407"/>
        <end position="479"/>
    </location>
</feature>
<feature type="region of interest" description="Disordered" evidence="1">
    <location>
        <begin position="237"/>
        <end position="280"/>
    </location>
</feature>
<feature type="region of interest" description="Disordered" evidence="1">
    <location>
        <begin position="174"/>
        <end position="194"/>
    </location>
</feature>
<reference evidence="2 3" key="1">
    <citation type="submission" date="2018-12" db="EMBL/GenBank/DDBJ databases">
        <title>Draft genome sequence of Xylaria grammica IHI A82.</title>
        <authorList>
            <person name="Buettner E."/>
            <person name="Kellner H."/>
        </authorList>
    </citation>
    <scope>NUCLEOTIDE SEQUENCE [LARGE SCALE GENOMIC DNA]</scope>
    <source>
        <strain evidence="2 3">IHI A82</strain>
    </source>
</reference>
<feature type="compositionally biased region" description="Low complexity" evidence="1">
    <location>
        <begin position="115"/>
        <end position="134"/>
    </location>
</feature>
<feature type="region of interest" description="Disordered" evidence="1">
    <location>
        <begin position="1"/>
        <end position="66"/>
    </location>
</feature>
<feature type="compositionally biased region" description="Basic and acidic residues" evidence="1">
    <location>
        <begin position="36"/>
        <end position="58"/>
    </location>
</feature>
<dbReference type="EMBL" id="RYZI01000044">
    <property type="protein sequence ID" value="RWA12677.1"/>
    <property type="molecule type" value="Genomic_DNA"/>
</dbReference>
<feature type="compositionally biased region" description="Polar residues" evidence="1">
    <location>
        <begin position="445"/>
        <end position="469"/>
    </location>
</feature>
<dbReference type="Proteomes" id="UP000286045">
    <property type="component" value="Unassembled WGS sequence"/>
</dbReference>
<comment type="caution">
    <text evidence="2">The sequence shown here is derived from an EMBL/GenBank/DDBJ whole genome shotgun (WGS) entry which is preliminary data.</text>
</comment>
<proteinExistence type="predicted"/>
<protein>
    <submittedName>
        <fullName evidence="2">Uncharacterized protein</fullName>
    </submittedName>
</protein>
<sequence length="521" mass="56656">MASLQSISGFGSHGVKYKDSKSKSKQAVKPILKKWSQSDKEKKSLDLDRGWDGQDERYQSTQGWGRSSSLSFYDQVAVGPDAAATIVGGGMPGTVGGVGLGVLGNAASARRQNHSRSISSTSHASGATSNSSNGVPTPRQAGATFVHPFQQMPHTSTPPLLSYANSLASIADTRDYSPTTITEDEDDEEDSAAGTIGPVLTNQHHSNSGVNLHYANLMSNPSSLFQPTLISQLPPLASQRTSSTDLSDVNSAKLTPQPPLRINTSRTSSSIPTHSSRLANVSSRSDLYLDRIVDLDSSTPPDQPPATIVSPSSSIAPMSPIRTSLDGAFPRLRAKSDLDTATRAEHLRAARRKFEIKERAKDEKYAREEIKRRERAENKRAQELEKQVAALHKAQLAAKAREESAELEEAYQRGKHNRKISMASSSRPSLSIARPSLNLGRPSLSRRNTSNQMSESEKFMSSSYDSTGPRSPPTYGNAAGSAQYVQFTSSKRKNTAKRKTQSAWTAFILWLRTKLLRMSRN</sequence>
<feature type="compositionally biased region" description="Polar residues" evidence="1">
    <location>
        <begin position="238"/>
        <end position="254"/>
    </location>
</feature>
<dbReference type="STRING" id="363999.A0A439DE32"/>
<feature type="region of interest" description="Disordered" evidence="1">
    <location>
        <begin position="295"/>
        <end position="320"/>
    </location>
</feature>
<gene>
    <name evidence="2" type="ORF">EKO27_g2417</name>
</gene>
<evidence type="ECO:0000313" key="2">
    <source>
        <dbReference type="EMBL" id="RWA12677.1"/>
    </source>
</evidence>
<accession>A0A439DE32</accession>
<dbReference type="AlphaFoldDB" id="A0A439DE32"/>
<feature type="compositionally biased region" description="Acidic residues" evidence="1">
    <location>
        <begin position="182"/>
        <end position="191"/>
    </location>
</feature>
<evidence type="ECO:0000313" key="3">
    <source>
        <dbReference type="Proteomes" id="UP000286045"/>
    </source>
</evidence>
<organism evidence="2 3">
    <name type="scientific">Xylaria grammica</name>
    <dbReference type="NCBI Taxonomy" id="363999"/>
    <lineage>
        <taxon>Eukaryota</taxon>
        <taxon>Fungi</taxon>
        <taxon>Dikarya</taxon>
        <taxon>Ascomycota</taxon>
        <taxon>Pezizomycotina</taxon>
        <taxon>Sordariomycetes</taxon>
        <taxon>Xylariomycetidae</taxon>
        <taxon>Xylariales</taxon>
        <taxon>Xylariaceae</taxon>
        <taxon>Xylaria</taxon>
    </lineage>
</organism>
<feature type="compositionally biased region" description="Low complexity" evidence="1">
    <location>
        <begin position="308"/>
        <end position="320"/>
    </location>
</feature>
<evidence type="ECO:0000256" key="1">
    <source>
        <dbReference type="SAM" id="MobiDB-lite"/>
    </source>
</evidence>
<feature type="compositionally biased region" description="Low complexity" evidence="1">
    <location>
        <begin position="264"/>
        <end position="276"/>
    </location>
</feature>